<feature type="region of interest" description="Disordered" evidence="4">
    <location>
        <begin position="104"/>
        <end position="143"/>
    </location>
</feature>
<keyword evidence="5" id="KW-1133">Transmembrane helix</keyword>
<dbReference type="PANTHER" id="PTHR24637">
    <property type="entry name" value="COLLAGEN"/>
    <property type="match status" value="1"/>
</dbReference>
<feature type="compositionally biased region" description="Low complexity" evidence="4">
    <location>
        <begin position="235"/>
        <end position="245"/>
    </location>
</feature>
<feature type="domain" description="Nematode cuticle collagen N-terminal" evidence="6">
    <location>
        <begin position="8"/>
        <end position="60"/>
    </location>
</feature>
<evidence type="ECO:0000256" key="5">
    <source>
        <dbReference type="SAM" id="Phobius"/>
    </source>
</evidence>
<keyword evidence="5" id="KW-0472">Membrane</keyword>
<evidence type="ECO:0000256" key="3">
    <source>
        <dbReference type="ARBA" id="ARBA00023157"/>
    </source>
</evidence>
<dbReference type="InterPro" id="IPR002486">
    <property type="entry name" value="Col_cuticle_N"/>
</dbReference>
<feature type="compositionally biased region" description="Low complexity" evidence="4">
    <location>
        <begin position="169"/>
        <end position="187"/>
    </location>
</feature>
<feature type="compositionally biased region" description="Polar residues" evidence="4">
    <location>
        <begin position="307"/>
        <end position="321"/>
    </location>
</feature>
<reference evidence="8" key="1">
    <citation type="submission" date="2010-08" db="EMBL/GenBank/DDBJ databases">
        <authorList>
            <consortium name="Caenorhabditis japonica Sequencing Consortium"/>
            <person name="Wilson R.K."/>
        </authorList>
    </citation>
    <scope>NUCLEOTIDE SEQUENCE [LARGE SCALE GENOMIC DNA]</scope>
    <source>
        <strain evidence="8">DF5081</strain>
    </source>
</reference>
<comment type="subunit">
    <text evidence="1">Collagen polypeptide chains are complexed within the cuticle by disulfide bonds and other types of covalent cross-links.</text>
</comment>
<evidence type="ECO:0000259" key="6">
    <source>
        <dbReference type="SMART" id="SM01088"/>
    </source>
</evidence>
<evidence type="ECO:0000256" key="4">
    <source>
        <dbReference type="SAM" id="MobiDB-lite"/>
    </source>
</evidence>
<sequence>MKSSSHSKFIFSAIVVLFFVLLSILFSFFLLINEIENFEENSKNDLNIFEKYSEDAWQLLVNSTREKRAVYRIKLPSRGLNHNGHVGPRYVTIPPVYPVPEVGGMSPPLECPPGPPGQPGHPGHSGEDGLNGRPGSPGGVGLSLSMHLPYNGCIQCPMGPIGEPGRPGPMGHSGDDGMMGMDGMPGARGPPGHPGMSGDNGMEGANGHDGAPGQPGRNGHRNGYHIPGAPGPAGRPGRMGLPGRNGENEMPGTPGAAGIPGKPGNPGRNGVDGHPGRPGGTGGPGADSGYCHCPGRGKTDDFANYKTPAQSTASSPQTISTDWRRKKKVHVSAT</sequence>
<feature type="compositionally biased region" description="Pro residues" evidence="4">
    <location>
        <begin position="109"/>
        <end position="119"/>
    </location>
</feature>
<protein>
    <submittedName>
        <fullName evidence="7">Col_cuticle_N domain-containing protein</fullName>
    </submittedName>
</protein>
<dbReference type="OMA" id="QCPMGPQ"/>
<dbReference type="PANTHER" id="PTHR24637:SF366">
    <property type="entry name" value="NEMATODE CUTICLE COLLAGEN N-TERMINAL DOMAIN-CONTAINING PROTEIN"/>
    <property type="match status" value="1"/>
</dbReference>
<accession>A0A8R1HM26</accession>
<feature type="compositionally biased region" description="Basic residues" evidence="4">
    <location>
        <begin position="324"/>
        <end position="334"/>
    </location>
</feature>
<dbReference type="EnsemblMetazoa" id="CJA04455b.1">
    <property type="protein sequence ID" value="CJA04455b.1"/>
    <property type="gene ID" value="WBGene00123663"/>
</dbReference>
<dbReference type="Pfam" id="PF01484">
    <property type="entry name" value="Col_cuticle_N"/>
    <property type="match status" value="1"/>
</dbReference>
<name>A0A8R1HM26_CAEJA</name>
<proteinExistence type="predicted"/>
<keyword evidence="8" id="KW-1185">Reference proteome</keyword>
<dbReference type="AlphaFoldDB" id="A0A8R1HM26"/>
<evidence type="ECO:0000313" key="8">
    <source>
        <dbReference type="Proteomes" id="UP000005237"/>
    </source>
</evidence>
<dbReference type="Proteomes" id="UP000005237">
    <property type="component" value="Unassembled WGS sequence"/>
</dbReference>
<evidence type="ECO:0000256" key="2">
    <source>
        <dbReference type="ARBA" id="ARBA00022737"/>
    </source>
</evidence>
<dbReference type="SMART" id="SM01088">
    <property type="entry name" value="Col_cuticle_N"/>
    <property type="match status" value="1"/>
</dbReference>
<organism evidence="7 8">
    <name type="scientific">Caenorhabditis japonica</name>
    <dbReference type="NCBI Taxonomy" id="281687"/>
    <lineage>
        <taxon>Eukaryota</taxon>
        <taxon>Metazoa</taxon>
        <taxon>Ecdysozoa</taxon>
        <taxon>Nematoda</taxon>
        <taxon>Chromadorea</taxon>
        <taxon>Rhabditida</taxon>
        <taxon>Rhabditina</taxon>
        <taxon>Rhabditomorpha</taxon>
        <taxon>Rhabditoidea</taxon>
        <taxon>Rhabditidae</taxon>
        <taxon>Peloderinae</taxon>
        <taxon>Caenorhabditis</taxon>
    </lineage>
</organism>
<feature type="compositionally biased region" description="Gly residues" evidence="4">
    <location>
        <begin position="276"/>
        <end position="286"/>
    </location>
</feature>
<keyword evidence="5" id="KW-0812">Transmembrane</keyword>
<reference evidence="7" key="2">
    <citation type="submission" date="2022-06" db="UniProtKB">
        <authorList>
            <consortium name="EnsemblMetazoa"/>
        </authorList>
    </citation>
    <scope>IDENTIFICATION</scope>
    <source>
        <strain evidence="7">DF5081</strain>
    </source>
</reference>
<dbReference type="GO" id="GO:0042302">
    <property type="term" value="F:structural constituent of cuticle"/>
    <property type="evidence" value="ECO:0007669"/>
    <property type="project" value="InterPro"/>
</dbReference>
<feature type="region of interest" description="Disordered" evidence="4">
    <location>
        <begin position="161"/>
        <end position="334"/>
    </location>
</feature>
<keyword evidence="3" id="KW-1015">Disulfide bond</keyword>
<feature type="transmembrane region" description="Helical" evidence="5">
    <location>
        <begin position="9"/>
        <end position="32"/>
    </location>
</feature>
<keyword evidence="2" id="KW-0677">Repeat</keyword>
<evidence type="ECO:0000313" key="7">
    <source>
        <dbReference type="EnsemblMetazoa" id="CJA04455b.1"/>
    </source>
</evidence>
<evidence type="ECO:0000256" key="1">
    <source>
        <dbReference type="ARBA" id="ARBA00011518"/>
    </source>
</evidence>